<dbReference type="AlphaFoldDB" id="A0A2A4X7N4"/>
<dbReference type="SUPFAM" id="SSF46785">
    <property type="entry name" value="Winged helix' DNA-binding domain"/>
    <property type="match status" value="1"/>
</dbReference>
<name>A0A2A4X7N4_9GAMM</name>
<dbReference type="Pfam" id="PF03551">
    <property type="entry name" value="PadR"/>
    <property type="match status" value="1"/>
</dbReference>
<dbReference type="Gene3D" id="1.10.10.10">
    <property type="entry name" value="Winged helix-like DNA-binding domain superfamily/Winged helix DNA-binding domain"/>
    <property type="match status" value="1"/>
</dbReference>
<gene>
    <name evidence="2" type="ORF">COB20_06440</name>
</gene>
<dbReference type="InterPro" id="IPR036390">
    <property type="entry name" value="WH_DNA-bd_sf"/>
</dbReference>
<dbReference type="PANTHER" id="PTHR33169">
    <property type="entry name" value="PADR-FAMILY TRANSCRIPTIONAL REGULATOR"/>
    <property type="match status" value="1"/>
</dbReference>
<proteinExistence type="predicted"/>
<evidence type="ECO:0000313" key="3">
    <source>
        <dbReference type="Proteomes" id="UP000218767"/>
    </source>
</evidence>
<organism evidence="2 3">
    <name type="scientific">SAR86 cluster bacterium</name>
    <dbReference type="NCBI Taxonomy" id="2030880"/>
    <lineage>
        <taxon>Bacteria</taxon>
        <taxon>Pseudomonadati</taxon>
        <taxon>Pseudomonadota</taxon>
        <taxon>Gammaproteobacteria</taxon>
        <taxon>SAR86 cluster</taxon>
    </lineage>
</organism>
<dbReference type="InterPro" id="IPR052509">
    <property type="entry name" value="Metal_resp_DNA-bind_regulator"/>
</dbReference>
<comment type="caution">
    <text evidence="2">The sequence shown here is derived from an EMBL/GenBank/DDBJ whole genome shotgun (WGS) entry which is preliminary data.</text>
</comment>
<dbReference type="InterPro" id="IPR005149">
    <property type="entry name" value="Tscrpt_reg_PadR_N"/>
</dbReference>
<reference evidence="3" key="1">
    <citation type="submission" date="2017-08" db="EMBL/GenBank/DDBJ databases">
        <title>A dynamic microbial community with high functional redundancy inhabits the cold, oxic subseafloor aquifer.</title>
        <authorList>
            <person name="Tully B.J."/>
            <person name="Wheat C.G."/>
            <person name="Glazer B.T."/>
            <person name="Huber J.A."/>
        </authorList>
    </citation>
    <scope>NUCLEOTIDE SEQUENCE [LARGE SCALE GENOMIC DNA]</scope>
</reference>
<evidence type="ECO:0000259" key="1">
    <source>
        <dbReference type="Pfam" id="PF03551"/>
    </source>
</evidence>
<sequence>MYKELVMAKTNAAFMSGIPELVVLRLLSRSEMYGYELIRAIRLTSGESIVLAEGVVYPTLHGLEQRGLLKAKEKLVKGRLRVYYQTTAKGKKRLVELENDWHRINNGVEAILRRVVCQN</sequence>
<accession>A0A2A4X7N4</accession>
<dbReference type="EMBL" id="NVUL01000029">
    <property type="protein sequence ID" value="PCI78638.1"/>
    <property type="molecule type" value="Genomic_DNA"/>
</dbReference>
<dbReference type="Proteomes" id="UP000218767">
    <property type="component" value="Unassembled WGS sequence"/>
</dbReference>
<protein>
    <submittedName>
        <fullName evidence="2">PadR family transcriptional regulator</fullName>
    </submittedName>
</protein>
<dbReference type="PANTHER" id="PTHR33169:SF14">
    <property type="entry name" value="TRANSCRIPTIONAL REGULATOR RV3488"/>
    <property type="match status" value="1"/>
</dbReference>
<dbReference type="InterPro" id="IPR036388">
    <property type="entry name" value="WH-like_DNA-bd_sf"/>
</dbReference>
<feature type="domain" description="Transcription regulator PadR N-terminal" evidence="1">
    <location>
        <begin position="23"/>
        <end position="94"/>
    </location>
</feature>
<evidence type="ECO:0000313" key="2">
    <source>
        <dbReference type="EMBL" id="PCI78638.1"/>
    </source>
</evidence>